<gene>
    <name evidence="2" type="ORF">DFR34_101176</name>
</gene>
<evidence type="ECO:0000256" key="1">
    <source>
        <dbReference type="SAM" id="SignalP"/>
    </source>
</evidence>
<comment type="caution">
    <text evidence="2">The sequence shown here is derived from an EMBL/GenBank/DDBJ whole genome shotgun (WGS) entry which is preliminary data.</text>
</comment>
<name>A0A318KVI8_9NEIS</name>
<dbReference type="InterPro" id="IPR052517">
    <property type="entry name" value="GlcG_carb_metab_protein"/>
</dbReference>
<evidence type="ECO:0000313" key="2">
    <source>
        <dbReference type="EMBL" id="PXX81944.1"/>
    </source>
</evidence>
<dbReference type="Pfam" id="PF03928">
    <property type="entry name" value="HbpS-like"/>
    <property type="match status" value="1"/>
</dbReference>
<protein>
    <submittedName>
        <fullName evidence="2">Uncharacterized protein GlcG (DUF336 family)</fullName>
    </submittedName>
</protein>
<dbReference type="RefSeq" id="WP_110389257.1">
    <property type="nucleotide sequence ID" value="NZ_CALCOA010000026.1"/>
</dbReference>
<reference evidence="2 3" key="1">
    <citation type="submission" date="2018-05" db="EMBL/GenBank/DDBJ databases">
        <title>Genomic Encyclopedia of Type Strains, Phase IV (KMG-IV): sequencing the most valuable type-strain genomes for metagenomic binning, comparative biology and taxonomic classification.</title>
        <authorList>
            <person name="Goeker M."/>
        </authorList>
    </citation>
    <scope>NUCLEOTIDE SEQUENCE [LARGE SCALE GENOMIC DNA]</scope>
    <source>
        <strain evidence="2 3">DSM 29661</strain>
    </source>
</reference>
<feature type="signal peptide" evidence="1">
    <location>
        <begin position="1"/>
        <end position="25"/>
    </location>
</feature>
<evidence type="ECO:0000313" key="3">
    <source>
        <dbReference type="Proteomes" id="UP000247555"/>
    </source>
</evidence>
<dbReference type="Proteomes" id="UP000247555">
    <property type="component" value="Unassembled WGS sequence"/>
</dbReference>
<dbReference type="AlphaFoldDB" id="A0A318KVI8"/>
<dbReference type="EMBL" id="QJKI01000001">
    <property type="protein sequence ID" value="PXX81944.1"/>
    <property type="molecule type" value="Genomic_DNA"/>
</dbReference>
<keyword evidence="3" id="KW-1185">Reference proteome</keyword>
<feature type="chain" id="PRO_5016384862" evidence="1">
    <location>
        <begin position="26"/>
        <end position="151"/>
    </location>
</feature>
<accession>A0A318KVI8</accession>
<dbReference type="PANTHER" id="PTHR34309">
    <property type="entry name" value="SLR1406 PROTEIN"/>
    <property type="match status" value="1"/>
</dbReference>
<dbReference type="Gene3D" id="3.30.450.150">
    <property type="entry name" value="Haem-degrading domain"/>
    <property type="match status" value="1"/>
</dbReference>
<proteinExistence type="predicted"/>
<dbReference type="InterPro" id="IPR038084">
    <property type="entry name" value="PduO/GlcC-like_sf"/>
</dbReference>
<dbReference type="PANTHER" id="PTHR34309:SF1">
    <property type="entry name" value="PROTEIN GLCG"/>
    <property type="match status" value="1"/>
</dbReference>
<dbReference type="InterPro" id="IPR005624">
    <property type="entry name" value="PduO/GlcC-like"/>
</dbReference>
<sequence length="151" mass="15625">MTPITFASLPLSAASLLLDTAIAHAESLQLRVSVAVVDHAGHLLGFKRMPGAALHTINIAQDKAYSAVSFGRPTGDWAARLAGQSDMLRHGLMLRERFVGFAGGLPVLLDDARLGAIGVSGGSETQDLACAEAALAVLATAWRRNAAALPG</sequence>
<organism evidence="2 3">
    <name type="scientific">Rivihabitans pingtungensis</name>
    <dbReference type="NCBI Taxonomy" id="1054498"/>
    <lineage>
        <taxon>Bacteria</taxon>
        <taxon>Pseudomonadati</taxon>
        <taxon>Pseudomonadota</taxon>
        <taxon>Betaproteobacteria</taxon>
        <taxon>Neisseriales</taxon>
        <taxon>Aquaspirillaceae</taxon>
        <taxon>Rivihabitans</taxon>
    </lineage>
</organism>
<keyword evidence="1" id="KW-0732">Signal</keyword>
<dbReference type="OrthoDB" id="1684899at2"/>
<dbReference type="SUPFAM" id="SSF143744">
    <property type="entry name" value="GlcG-like"/>
    <property type="match status" value="1"/>
</dbReference>